<protein>
    <recommendedName>
        <fullName evidence="4">Secreted protein</fullName>
    </recommendedName>
</protein>
<reference evidence="2" key="1">
    <citation type="submission" date="2023-07" db="EMBL/GenBank/DDBJ databases">
        <authorList>
            <consortium name="CYATHOMIX"/>
        </authorList>
    </citation>
    <scope>NUCLEOTIDE SEQUENCE</scope>
    <source>
        <strain evidence="2">N/A</strain>
    </source>
</reference>
<feature type="signal peptide" evidence="1">
    <location>
        <begin position="1"/>
        <end position="15"/>
    </location>
</feature>
<comment type="caution">
    <text evidence="2">The sequence shown here is derived from an EMBL/GenBank/DDBJ whole genome shotgun (WGS) entry which is preliminary data.</text>
</comment>
<organism evidence="2 3">
    <name type="scientific">Cylicocyclus nassatus</name>
    <name type="common">Nematode worm</name>
    <dbReference type="NCBI Taxonomy" id="53992"/>
    <lineage>
        <taxon>Eukaryota</taxon>
        <taxon>Metazoa</taxon>
        <taxon>Ecdysozoa</taxon>
        <taxon>Nematoda</taxon>
        <taxon>Chromadorea</taxon>
        <taxon>Rhabditida</taxon>
        <taxon>Rhabditina</taxon>
        <taxon>Rhabditomorpha</taxon>
        <taxon>Strongyloidea</taxon>
        <taxon>Strongylidae</taxon>
        <taxon>Cylicocyclus</taxon>
    </lineage>
</organism>
<keyword evidence="1" id="KW-0732">Signal</keyword>
<keyword evidence="3" id="KW-1185">Reference proteome</keyword>
<dbReference type="AlphaFoldDB" id="A0AA36M3M9"/>
<accession>A0AA36M3M9</accession>
<dbReference type="EMBL" id="CATQJL010000223">
    <property type="protein sequence ID" value="CAJ0597093.1"/>
    <property type="molecule type" value="Genomic_DNA"/>
</dbReference>
<sequence length="143" mass="16751">MYCFLLLILPSQIFEYSFEAEAEKQSPWTQRSRIEITFKSSITSNSGIDHNARSLFNDYAIRNGSTLEEISLRRTNDCPGLESVRKYEANVMDCHEFQMYLYDLRPQRYSLKTAYVKCDRMASGICLWYTCADKDYQDVISCK</sequence>
<evidence type="ECO:0000313" key="2">
    <source>
        <dbReference type="EMBL" id="CAJ0597093.1"/>
    </source>
</evidence>
<proteinExistence type="predicted"/>
<name>A0AA36M3M9_CYLNA</name>
<evidence type="ECO:0000313" key="3">
    <source>
        <dbReference type="Proteomes" id="UP001176961"/>
    </source>
</evidence>
<feature type="chain" id="PRO_5041390094" description="Secreted protein" evidence="1">
    <location>
        <begin position="16"/>
        <end position="143"/>
    </location>
</feature>
<dbReference type="Proteomes" id="UP001176961">
    <property type="component" value="Unassembled WGS sequence"/>
</dbReference>
<evidence type="ECO:0008006" key="4">
    <source>
        <dbReference type="Google" id="ProtNLM"/>
    </source>
</evidence>
<gene>
    <name evidence="2" type="ORF">CYNAS_LOCUS9076</name>
</gene>
<evidence type="ECO:0000256" key="1">
    <source>
        <dbReference type="SAM" id="SignalP"/>
    </source>
</evidence>